<feature type="compositionally biased region" description="Low complexity" evidence="2">
    <location>
        <begin position="348"/>
        <end position="363"/>
    </location>
</feature>
<evidence type="ECO:0000256" key="2">
    <source>
        <dbReference type="SAM" id="MobiDB-lite"/>
    </source>
</evidence>
<gene>
    <name evidence="4" type="ORF">Pmani_034139</name>
</gene>
<feature type="compositionally biased region" description="Polar residues" evidence="2">
    <location>
        <begin position="442"/>
        <end position="451"/>
    </location>
</feature>
<dbReference type="GO" id="GO:0003677">
    <property type="term" value="F:DNA binding"/>
    <property type="evidence" value="ECO:0007669"/>
    <property type="project" value="UniProtKB-KW"/>
</dbReference>
<dbReference type="InterPro" id="IPR036638">
    <property type="entry name" value="HLH_DNA-bd_sf"/>
</dbReference>
<dbReference type="CDD" id="cd11400">
    <property type="entry name" value="bHLHzip_Myc"/>
    <property type="match status" value="1"/>
</dbReference>
<feature type="compositionally biased region" description="Basic residues" evidence="2">
    <location>
        <begin position="457"/>
        <end position="467"/>
    </location>
</feature>
<proteinExistence type="predicted"/>
<evidence type="ECO:0000313" key="5">
    <source>
        <dbReference type="Proteomes" id="UP001292094"/>
    </source>
</evidence>
<dbReference type="GO" id="GO:0046983">
    <property type="term" value="F:protein dimerization activity"/>
    <property type="evidence" value="ECO:0007669"/>
    <property type="project" value="InterPro"/>
</dbReference>
<dbReference type="InterPro" id="IPR011598">
    <property type="entry name" value="bHLH_dom"/>
</dbReference>
<dbReference type="FunFam" id="4.10.280.10:FF:000019">
    <property type="entry name" value="Myc proto-oncogene protein"/>
    <property type="match status" value="1"/>
</dbReference>
<keyword evidence="5" id="KW-1185">Reference proteome</keyword>
<dbReference type="SMART" id="SM00353">
    <property type="entry name" value="HLH"/>
    <property type="match status" value="1"/>
</dbReference>
<keyword evidence="1" id="KW-0238">DNA-binding</keyword>
<feature type="compositionally biased region" description="Acidic residues" evidence="2">
    <location>
        <begin position="241"/>
        <end position="260"/>
    </location>
</feature>
<dbReference type="EMBL" id="JAWZYT010004630">
    <property type="protein sequence ID" value="KAK4293143.1"/>
    <property type="molecule type" value="Genomic_DNA"/>
</dbReference>
<feature type="compositionally biased region" description="Low complexity" evidence="2">
    <location>
        <begin position="301"/>
        <end position="320"/>
    </location>
</feature>
<feature type="compositionally biased region" description="Low complexity" evidence="2">
    <location>
        <begin position="572"/>
        <end position="581"/>
    </location>
</feature>
<dbReference type="PANTHER" id="PTHR45851">
    <property type="entry name" value="MYC PROTO-ONCOGENE"/>
    <property type="match status" value="1"/>
</dbReference>
<feature type="compositionally biased region" description="Low complexity" evidence="2">
    <location>
        <begin position="385"/>
        <end position="401"/>
    </location>
</feature>
<feature type="region of interest" description="Disordered" evidence="2">
    <location>
        <begin position="223"/>
        <end position="495"/>
    </location>
</feature>
<feature type="compositionally biased region" description="Polar residues" evidence="2">
    <location>
        <begin position="404"/>
        <end position="415"/>
    </location>
</feature>
<dbReference type="Gene3D" id="4.10.280.10">
    <property type="entry name" value="Helix-loop-helix DNA-binding domain"/>
    <property type="match status" value="1"/>
</dbReference>
<name>A0AAE1NND9_9EUCA</name>
<feature type="compositionally biased region" description="Low complexity" evidence="2">
    <location>
        <begin position="468"/>
        <end position="478"/>
    </location>
</feature>
<dbReference type="SUPFAM" id="SSF47459">
    <property type="entry name" value="HLH, helix-loop-helix DNA-binding domain"/>
    <property type="match status" value="1"/>
</dbReference>
<feature type="domain" description="BHLH" evidence="3">
    <location>
        <begin position="496"/>
        <end position="548"/>
    </location>
</feature>
<evidence type="ECO:0000313" key="4">
    <source>
        <dbReference type="EMBL" id="KAK4293143.1"/>
    </source>
</evidence>
<protein>
    <recommendedName>
        <fullName evidence="3">BHLH domain-containing protein</fullName>
    </recommendedName>
</protein>
<accession>A0AAE1NND9</accession>
<feature type="compositionally biased region" description="Basic and acidic residues" evidence="2">
    <location>
        <begin position="553"/>
        <end position="571"/>
    </location>
</feature>
<reference evidence="4" key="1">
    <citation type="submission" date="2023-11" db="EMBL/GenBank/DDBJ databases">
        <title>Genome assemblies of two species of porcelain crab, Petrolisthes cinctipes and Petrolisthes manimaculis (Anomura: Porcellanidae).</title>
        <authorList>
            <person name="Angst P."/>
        </authorList>
    </citation>
    <scope>NUCLEOTIDE SEQUENCE</scope>
    <source>
        <strain evidence="4">PB745_02</strain>
        <tissue evidence="4">Gill</tissue>
    </source>
</reference>
<sequence length="581" mass="66130">MRCCMWGTLVLLDPNWRFCRQNPQNINKFMMIEPETEWSSDGPLMDDLWKKIQLPFLTPPCSPYREDLDLTSPLPQYEDFTTIDIPESFFTMPTTDLPLLEDNDMKVNLESVIDLENELDGCESGGLACQNLPFSRGTCTSCTQLALAGSELRHDCMWQGTCTAEAHSYHHNHSSDTPTLQQLNSRTHRDSSCYHLTDLLLDPNGALDSFNYLSDFDDLHDDNDDTDDLHHPRPDTPSESSETDTDEDERSYTDDDEEDYIGVSHEEEITTTTTTTASPSTSTAVHVDHSYFCPRIPSPSPSTTTRRSNTTTTSSSSQQHRSQRYHSRSSRLQASTDSEDEIDVVSVGSPDSAYSSSCSQSGSSKGGGGGDTRAGSDQSSDNEYPSPHHTATTTTYVTPDHTFQRQSRGQSNSTPKTRKRSHKQAHLGQEREVSSGVKRKASSSTTNQNNAVYLRKSPTKGNRRHHQQQQQQMQQQRGLSRRQQRRALRADLDDPEKRHLHNSLERMRRVDQKKAFDDLRYMVPELAEKDKVPKVEILKVAALYIHSVTRKERTLEEEKERLKQRQKELKKQLQALQRQKW</sequence>
<feature type="region of interest" description="Disordered" evidence="2">
    <location>
        <begin position="553"/>
        <end position="581"/>
    </location>
</feature>
<comment type="caution">
    <text evidence="4">The sequence shown here is derived from an EMBL/GenBank/DDBJ whole genome shotgun (WGS) entry which is preliminary data.</text>
</comment>
<dbReference type="InterPro" id="IPR050433">
    <property type="entry name" value="Myc_transcription_factors"/>
</dbReference>
<dbReference type="Proteomes" id="UP001292094">
    <property type="component" value="Unassembled WGS sequence"/>
</dbReference>
<feature type="compositionally biased region" description="Low complexity" evidence="2">
    <location>
        <begin position="270"/>
        <end position="284"/>
    </location>
</feature>
<dbReference type="AlphaFoldDB" id="A0AAE1NND9"/>
<dbReference type="PROSITE" id="PS50888">
    <property type="entry name" value="BHLH"/>
    <property type="match status" value="1"/>
</dbReference>
<evidence type="ECO:0000259" key="3">
    <source>
        <dbReference type="PROSITE" id="PS50888"/>
    </source>
</evidence>
<dbReference type="Pfam" id="PF00010">
    <property type="entry name" value="HLH"/>
    <property type="match status" value="1"/>
</dbReference>
<evidence type="ECO:0000256" key="1">
    <source>
        <dbReference type="ARBA" id="ARBA00023125"/>
    </source>
</evidence>
<organism evidence="4 5">
    <name type="scientific">Petrolisthes manimaculis</name>
    <dbReference type="NCBI Taxonomy" id="1843537"/>
    <lineage>
        <taxon>Eukaryota</taxon>
        <taxon>Metazoa</taxon>
        <taxon>Ecdysozoa</taxon>
        <taxon>Arthropoda</taxon>
        <taxon>Crustacea</taxon>
        <taxon>Multicrustacea</taxon>
        <taxon>Malacostraca</taxon>
        <taxon>Eumalacostraca</taxon>
        <taxon>Eucarida</taxon>
        <taxon>Decapoda</taxon>
        <taxon>Pleocyemata</taxon>
        <taxon>Anomura</taxon>
        <taxon>Galatheoidea</taxon>
        <taxon>Porcellanidae</taxon>
        <taxon>Petrolisthes</taxon>
    </lineage>
</organism>
<feature type="compositionally biased region" description="Basic residues" evidence="2">
    <location>
        <begin position="416"/>
        <end position="425"/>
    </location>
</feature>